<dbReference type="InterPro" id="IPR005909">
    <property type="entry name" value="RaSEA"/>
</dbReference>
<name>G7Z8J8_AZOL4</name>
<accession>G7Z8J8</accession>
<dbReference type="AlphaFoldDB" id="G7Z8J8"/>
<dbReference type="HOGENOM" id="CLU_060488_0_0_5"/>
<dbReference type="SUPFAM" id="SSF102114">
    <property type="entry name" value="Radical SAM enzymes"/>
    <property type="match status" value="1"/>
</dbReference>
<protein>
    <recommendedName>
        <fullName evidence="1">Elp3/MiaA/NifB-like radical SAM core domain-containing protein</fullName>
    </recommendedName>
</protein>
<keyword evidence="3" id="KW-1185">Reference proteome</keyword>
<dbReference type="GO" id="GO:0003824">
    <property type="term" value="F:catalytic activity"/>
    <property type="evidence" value="ECO:0007669"/>
    <property type="project" value="InterPro"/>
</dbReference>
<dbReference type="Proteomes" id="UP000005667">
    <property type="component" value="Chromosome"/>
</dbReference>
<dbReference type="GO" id="GO:0051536">
    <property type="term" value="F:iron-sulfur cluster binding"/>
    <property type="evidence" value="ECO:0007669"/>
    <property type="project" value="InterPro"/>
</dbReference>
<dbReference type="PIRSF" id="PIRSF004954">
    <property type="entry name" value="Radical_SAM"/>
    <property type="match status" value="1"/>
</dbReference>
<sequence>MTSSPDSQPDVAALARRMVRLMRRFRQDHPLSAKHWPAGIYMLPIRLDGRPAAKTLVWYETEGCQWSIKSGCTMCNFGQAATRPSDDDVVRSFKEQIDRLDPGTRYLHLGPGGSFLDWHELNPDARRTIYGELHRLRFLEGVGIECRAELVTPEYIAEALAWLPSTVREFTTGIGLESADDLVRLVAVNKKVPRKRLERAFEIIRGSSDPTRRIVFDLYVLLKPPFLSEREAIDDAVRSIDWAFDRGADTVSVFLSSIKENTLCDFLHRQDGFVRPLRYATAYYHSAFEVLRMLAPSRAARTLFMGITSGIPAHGRPRSCPLCDHILSGALVAHNFSRDPALLDVAAAVRCDCRDKWLAELAEEHPPLSTRLPRDLDLVEKALTCAARPSSPD</sequence>
<evidence type="ECO:0000259" key="1">
    <source>
        <dbReference type="SMART" id="SM00729"/>
    </source>
</evidence>
<dbReference type="KEGG" id="ali:AZOLI_2049"/>
<dbReference type="InterPro" id="IPR058240">
    <property type="entry name" value="rSAM_sf"/>
</dbReference>
<dbReference type="EMBL" id="FQ311868">
    <property type="protein sequence ID" value="CBS87287.1"/>
    <property type="molecule type" value="Genomic_DNA"/>
</dbReference>
<organism evidence="2 3">
    <name type="scientific">Azospirillum lipoferum (strain 4B)</name>
    <dbReference type="NCBI Taxonomy" id="862719"/>
    <lineage>
        <taxon>Bacteria</taxon>
        <taxon>Pseudomonadati</taxon>
        <taxon>Pseudomonadota</taxon>
        <taxon>Alphaproteobacteria</taxon>
        <taxon>Rhodospirillales</taxon>
        <taxon>Azospirillaceae</taxon>
        <taxon>Azospirillum</taxon>
    </lineage>
</organism>
<evidence type="ECO:0000313" key="3">
    <source>
        <dbReference type="Proteomes" id="UP000005667"/>
    </source>
</evidence>
<dbReference type="STRING" id="862719.AZOLI_2049"/>
<dbReference type="InterPro" id="IPR006638">
    <property type="entry name" value="Elp3/MiaA/NifB-like_rSAM"/>
</dbReference>
<gene>
    <name evidence="2" type="ordered locus">AZOLI_2049</name>
</gene>
<proteinExistence type="predicted"/>
<dbReference type="SMART" id="SM00729">
    <property type="entry name" value="Elp3"/>
    <property type="match status" value="1"/>
</dbReference>
<feature type="domain" description="Elp3/MiaA/NifB-like radical SAM core" evidence="1">
    <location>
        <begin position="54"/>
        <end position="287"/>
    </location>
</feature>
<evidence type="ECO:0000313" key="2">
    <source>
        <dbReference type="EMBL" id="CBS87287.1"/>
    </source>
</evidence>
<reference evidence="3" key="1">
    <citation type="journal article" date="2011" name="PLoS Genet.">
        <title>Azospirillum genomes reveal transition of bacteria from aquatic to terrestrial environments.</title>
        <authorList>
            <person name="Wisniewski-Dye F."/>
            <person name="Borziak K."/>
            <person name="Khalsa-Moyers G."/>
            <person name="Alexandre G."/>
            <person name="Sukharnikov L.O."/>
            <person name="Wuichet K."/>
            <person name="Hurst G.B."/>
            <person name="McDonald W.H."/>
            <person name="Robertson J.S."/>
            <person name="Barbe V."/>
            <person name="Calteau A."/>
            <person name="Rouy Z."/>
            <person name="Mangenot S."/>
            <person name="Prigent-Combaret C."/>
            <person name="Normand P."/>
            <person name="Boyer M."/>
            <person name="Siguier P."/>
            <person name="Dessaux Y."/>
            <person name="Elmerich C."/>
            <person name="Condemine G."/>
            <person name="Krishnen G."/>
            <person name="Kennedy I."/>
            <person name="Paterson A.H."/>
            <person name="Gonzalez V."/>
            <person name="Mavingui P."/>
            <person name="Zhulin I.B."/>
        </authorList>
    </citation>
    <scope>NUCLEOTIDE SEQUENCE [LARGE SCALE GENOMIC DNA]</scope>
    <source>
        <strain evidence="3">4B</strain>
    </source>
</reference>
<dbReference type="RefSeq" id="WP_014248280.1">
    <property type="nucleotide sequence ID" value="NC_016622.1"/>
</dbReference>